<dbReference type="OrthoDB" id="9783944at2"/>
<dbReference type="EMBL" id="FNID01000003">
    <property type="protein sequence ID" value="SDM65373.1"/>
    <property type="molecule type" value="Genomic_DNA"/>
</dbReference>
<dbReference type="STRING" id="258515.SAMN05192585_1035"/>
<dbReference type="InterPro" id="IPR035940">
    <property type="entry name" value="CAP_sf"/>
</dbReference>
<evidence type="ECO:0000313" key="4">
    <source>
        <dbReference type="Proteomes" id="UP000199182"/>
    </source>
</evidence>
<dbReference type="Pfam" id="PF00188">
    <property type="entry name" value="CAP"/>
    <property type="match status" value="1"/>
</dbReference>
<dbReference type="PROSITE" id="PS51257">
    <property type="entry name" value="PROKAR_LIPOPROTEIN"/>
    <property type="match status" value="1"/>
</dbReference>
<dbReference type="Proteomes" id="UP000199182">
    <property type="component" value="Unassembled WGS sequence"/>
</dbReference>
<organism evidence="3 4">
    <name type="scientific">Acetanaerobacterium elongatum</name>
    <dbReference type="NCBI Taxonomy" id="258515"/>
    <lineage>
        <taxon>Bacteria</taxon>
        <taxon>Bacillati</taxon>
        <taxon>Bacillota</taxon>
        <taxon>Clostridia</taxon>
        <taxon>Eubacteriales</taxon>
        <taxon>Oscillospiraceae</taxon>
        <taxon>Acetanaerobacterium</taxon>
    </lineage>
</organism>
<dbReference type="CDD" id="cd05379">
    <property type="entry name" value="CAP_bacterial"/>
    <property type="match status" value="1"/>
</dbReference>
<accession>A0A1G9UZR8</accession>
<keyword evidence="4" id="KW-1185">Reference proteome</keyword>
<feature type="compositionally biased region" description="Polar residues" evidence="1">
    <location>
        <begin position="45"/>
        <end position="58"/>
    </location>
</feature>
<dbReference type="AlphaFoldDB" id="A0A1G9UZR8"/>
<dbReference type="SUPFAM" id="SSF55797">
    <property type="entry name" value="PR-1-like"/>
    <property type="match status" value="1"/>
</dbReference>
<dbReference type="Gene3D" id="3.40.33.10">
    <property type="entry name" value="CAP"/>
    <property type="match status" value="1"/>
</dbReference>
<dbReference type="PANTHER" id="PTHR31157:SF1">
    <property type="entry name" value="SCP DOMAIN-CONTAINING PROTEIN"/>
    <property type="match status" value="1"/>
</dbReference>
<dbReference type="InterPro" id="IPR014044">
    <property type="entry name" value="CAP_dom"/>
</dbReference>
<evidence type="ECO:0000259" key="2">
    <source>
        <dbReference type="Pfam" id="PF00188"/>
    </source>
</evidence>
<feature type="region of interest" description="Disordered" evidence="1">
    <location>
        <begin position="45"/>
        <end position="67"/>
    </location>
</feature>
<evidence type="ECO:0000313" key="3">
    <source>
        <dbReference type="EMBL" id="SDM65373.1"/>
    </source>
</evidence>
<feature type="domain" description="SCP" evidence="2">
    <location>
        <begin position="80"/>
        <end position="196"/>
    </location>
</feature>
<proteinExistence type="predicted"/>
<reference evidence="3 4" key="1">
    <citation type="submission" date="2016-10" db="EMBL/GenBank/DDBJ databases">
        <authorList>
            <person name="de Groot N.N."/>
        </authorList>
    </citation>
    <scope>NUCLEOTIDE SEQUENCE [LARGE SCALE GENOMIC DNA]</scope>
    <source>
        <strain evidence="3 4">CGMCC 1.5012</strain>
    </source>
</reference>
<dbReference type="PANTHER" id="PTHR31157">
    <property type="entry name" value="SCP DOMAIN-CONTAINING PROTEIN"/>
    <property type="match status" value="1"/>
</dbReference>
<name>A0A1G9UZR8_9FIRM</name>
<evidence type="ECO:0000256" key="1">
    <source>
        <dbReference type="SAM" id="MobiDB-lite"/>
    </source>
</evidence>
<sequence length="206" mass="22873">MKRRKPGKALAVLLAVCVAAVSLTGCSYVQRWINDVVVNAALTSSERSSASAENTGSDFSIDPAGEGETGFSTSLEDGVLELVNAERKSLSLAELAKDDELKATARERSKELMENNHFEHTRPDGRDWSTIMDEHKYRYTVISENLQKGRASNLTAQDIFDSWKESKSHYAAMIASDVTRTGIGIYVRKSDKGYEWYATEHFSAPR</sequence>
<protein>
    <submittedName>
        <fullName evidence="3">Uncharacterized conserved protein YkwD, contains CAP (CSP/antigen 5/PR1) domain</fullName>
    </submittedName>
</protein>
<dbReference type="RefSeq" id="WP_092637685.1">
    <property type="nucleotide sequence ID" value="NZ_FNID01000003.1"/>
</dbReference>
<gene>
    <name evidence="3" type="ORF">SAMN05192585_1035</name>
</gene>